<comment type="caution">
    <text evidence="2">The sequence shown here is derived from an EMBL/GenBank/DDBJ whole genome shotgun (WGS) entry which is preliminary data.</text>
</comment>
<keyword evidence="3" id="KW-1185">Reference proteome</keyword>
<reference evidence="2 3" key="1">
    <citation type="submission" date="2024-03" db="EMBL/GenBank/DDBJ databases">
        <title>Community enrichment and isolation of bacterial strains for fucoidan degradation.</title>
        <authorList>
            <person name="Sichert A."/>
        </authorList>
    </citation>
    <scope>NUCLEOTIDE SEQUENCE [LARGE SCALE GENOMIC DNA]</scope>
    <source>
        <strain evidence="2 3">AS62</strain>
    </source>
</reference>
<protein>
    <submittedName>
        <fullName evidence="2">Uncharacterized protein</fullName>
    </submittedName>
</protein>
<dbReference type="EMBL" id="JBBMQO010000003">
    <property type="protein sequence ID" value="MEM5501395.1"/>
    <property type="molecule type" value="Genomic_DNA"/>
</dbReference>
<evidence type="ECO:0000313" key="3">
    <source>
        <dbReference type="Proteomes" id="UP001477870"/>
    </source>
</evidence>
<organism evidence="2 3">
    <name type="scientific">Ahrensia kielensis</name>
    <dbReference type="NCBI Taxonomy" id="76980"/>
    <lineage>
        <taxon>Bacteria</taxon>
        <taxon>Pseudomonadati</taxon>
        <taxon>Pseudomonadota</taxon>
        <taxon>Alphaproteobacteria</taxon>
        <taxon>Hyphomicrobiales</taxon>
        <taxon>Ahrensiaceae</taxon>
        <taxon>Ahrensia</taxon>
    </lineage>
</organism>
<accession>A0ABU9T6C6</accession>
<keyword evidence="1" id="KW-0472">Membrane</keyword>
<dbReference type="RefSeq" id="WP_342847908.1">
    <property type="nucleotide sequence ID" value="NZ_JBBMQO010000003.1"/>
</dbReference>
<gene>
    <name evidence="2" type="ORF">WNY59_07310</name>
</gene>
<feature type="transmembrane region" description="Helical" evidence="1">
    <location>
        <begin position="40"/>
        <end position="64"/>
    </location>
</feature>
<evidence type="ECO:0000256" key="1">
    <source>
        <dbReference type="SAM" id="Phobius"/>
    </source>
</evidence>
<sequence length="155" mass="17364">MKSISTMSVSTKLKVLQLFVAALVTLIANVFFPIGDTGFVVFFVPIMFLAAYLWAGILFFFADLIWKLIARPQERLFAITMLGSSVFITAMLGAAYWLIKDSLGIGGTIFYAIIAYCVFSIVRWFRRHTASYYAALETEQRNAESTDLTADNKSL</sequence>
<keyword evidence="1" id="KW-1133">Transmembrane helix</keyword>
<dbReference type="Proteomes" id="UP001477870">
    <property type="component" value="Unassembled WGS sequence"/>
</dbReference>
<feature type="transmembrane region" description="Helical" evidence="1">
    <location>
        <begin position="76"/>
        <end position="99"/>
    </location>
</feature>
<proteinExistence type="predicted"/>
<keyword evidence="1" id="KW-0812">Transmembrane</keyword>
<feature type="transmembrane region" description="Helical" evidence="1">
    <location>
        <begin position="105"/>
        <end position="125"/>
    </location>
</feature>
<name>A0ABU9T6C6_9HYPH</name>
<evidence type="ECO:0000313" key="2">
    <source>
        <dbReference type="EMBL" id="MEM5501395.1"/>
    </source>
</evidence>
<feature type="transmembrane region" description="Helical" evidence="1">
    <location>
        <begin position="15"/>
        <end position="34"/>
    </location>
</feature>